<dbReference type="InterPro" id="IPR038765">
    <property type="entry name" value="Papain-like_cys_pep_sf"/>
</dbReference>
<dbReference type="EMBL" id="AUWU02000006">
    <property type="protein sequence ID" value="KAH0571978.1"/>
    <property type="molecule type" value="Genomic_DNA"/>
</dbReference>
<dbReference type="OrthoDB" id="387093at2759"/>
<dbReference type="InterPro" id="IPR013128">
    <property type="entry name" value="Peptidase_C1A"/>
</dbReference>
<reference evidence="4 5" key="1">
    <citation type="journal article" date="2014" name="PLoS Genet.">
        <title>The Genome of Spironucleus salmonicida Highlights a Fish Pathogen Adapted to Fluctuating Environments.</title>
        <authorList>
            <person name="Xu F."/>
            <person name="Jerlstrom-Hultqvist J."/>
            <person name="Einarsson E."/>
            <person name="Astvaldsson A."/>
            <person name="Svard S.G."/>
            <person name="Andersson J.O."/>
        </authorList>
    </citation>
    <scope>NUCLEOTIDE SEQUENCE</scope>
    <source>
        <strain evidence="5">ATCC 50377</strain>
    </source>
</reference>
<protein>
    <submittedName>
        <fullName evidence="4">Cathepsin L</fullName>
    </submittedName>
</protein>
<keyword evidence="2" id="KW-0812">Transmembrane</keyword>
<dbReference type="SMART" id="SM00645">
    <property type="entry name" value="Pept_C1"/>
    <property type="match status" value="1"/>
</dbReference>
<keyword evidence="2" id="KW-1133">Transmembrane helix</keyword>
<keyword evidence="2" id="KW-0472">Membrane</keyword>
<accession>V6LJX5</accession>
<evidence type="ECO:0000313" key="5">
    <source>
        <dbReference type="EMBL" id="KAH0571978.1"/>
    </source>
</evidence>
<dbReference type="Pfam" id="PF00112">
    <property type="entry name" value="Peptidase_C1"/>
    <property type="match status" value="1"/>
</dbReference>
<dbReference type="VEuPathDB" id="GiardiaDB:SS50377_26178"/>
<reference evidence="5" key="2">
    <citation type="submission" date="2020-12" db="EMBL/GenBank/DDBJ databases">
        <title>New Spironucleus salmonicida genome in near-complete chromosomes.</title>
        <authorList>
            <person name="Xu F."/>
            <person name="Kurt Z."/>
            <person name="Jimenez-Gonzalez A."/>
            <person name="Astvaldsson A."/>
            <person name="Andersson J.O."/>
            <person name="Svard S.G."/>
        </authorList>
    </citation>
    <scope>NUCLEOTIDE SEQUENCE</scope>
    <source>
        <strain evidence="5">ATCC 50377</strain>
    </source>
</reference>
<dbReference type="Proteomes" id="UP000018208">
    <property type="component" value="Unassembled WGS sequence"/>
</dbReference>
<dbReference type="PANTHER" id="PTHR12411">
    <property type="entry name" value="CYSTEINE PROTEASE FAMILY C1-RELATED"/>
    <property type="match status" value="1"/>
</dbReference>
<dbReference type="SUPFAM" id="SSF54001">
    <property type="entry name" value="Cysteine proteinases"/>
    <property type="match status" value="1"/>
</dbReference>
<dbReference type="GO" id="GO:0006508">
    <property type="term" value="P:proteolysis"/>
    <property type="evidence" value="ECO:0007669"/>
    <property type="project" value="InterPro"/>
</dbReference>
<feature type="domain" description="Peptidase C1A papain C-terminal" evidence="3">
    <location>
        <begin position="98"/>
        <end position="351"/>
    </location>
</feature>
<comment type="similarity">
    <text evidence="1">Belongs to the peptidase C1 family.</text>
</comment>
<evidence type="ECO:0000313" key="4">
    <source>
        <dbReference type="EMBL" id="EST44910.1"/>
    </source>
</evidence>
<dbReference type="GO" id="GO:0008234">
    <property type="term" value="F:cysteine-type peptidase activity"/>
    <property type="evidence" value="ECO:0007669"/>
    <property type="project" value="InterPro"/>
</dbReference>
<evidence type="ECO:0000313" key="6">
    <source>
        <dbReference type="Proteomes" id="UP000018208"/>
    </source>
</evidence>
<dbReference type="InterPro" id="IPR000668">
    <property type="entry name" value="Peptidase_C1A_C"/>
</dbReference>
<evidence type="ECO:0000256" key="2">
    <source>
        <dbReference type="SAM" id="Phobius"/>
    </source>
</evidence>
<sequence>MIAILLFQSMEQKCDIAYQSFLLKYKKEYQDAAKINFCQNYNSYLRQSRRNTNIVITSIFDTNLTIPSQNKVIADPANCQIEICSIANTLGVIESGTLPPQIDLRTQGVLTLPLNQKSCKSSWAFATNALFGNIILRSQTTIAQSEFQLLATDLKLSVQWLISNTFGSSKYCESGDFAFALAYFVASPTIFPTIEVSKNYEFDAQNYQLFHEENRYLTPNLDPTNFLLPYNITSGAQTPVISLMNKTNMNISLAKSYLARGFAVISKIKYDSNESTQIAFAGYDGNTVLQNYGCEGTPNHQVIIVGYGKYKGIDVWVVQNSWGIEWGSEGSFYVEIGKNDFCLENYAYTVLPKDYVDAGVEIKSQLSPFSVISGKNGLDNSDGTFTPYIPPPPPVHWTYYIGPAFGAFGGLIIILVIIYIISKRLKEKRSLRQLV</sequence>
<evidence type="ECO:0000259" key="3">
    <source>
        <dbReference type="SMART" id="SM00645"/>
    </source>
</evidence>
<gene>
    <name evidence="4" type="ORF">SS50377_15204</name>
    <name evidence="5" type="ORF">SS50377_26178</name>
</gene>
<dbReference type="AlphaFoldDB" id="V6LJX5"/>
<dbReference type="EMBL" id="KI546102">
    <property type="protein sequence ID" value="EST44910.1"/>
    <property type="molecule type" value="Genomic_DNA"/>
</dbReference>
<feature type="transmembrane region" description="Helical" evidence="2">
    <location>
        <begin position="397"/>
        <end position="422"/>
    </location>
</feature>
<name>V6LJX5_9EUKA</name>
<dbReference type="Gene3D" id="3.90.70.10">
    <property type="entry name" value="Cysteine proteinases"/>
    <property type="match status" value="1"/>
</dbReference>
<evidence type="ECO:0000256" key="1">
    <source>
        <dbReference type="ARBA" id="ARBA00008455"/>
    </source>
</evidence>
<proteinExistence type="inferred from homology"/>
<organism evidence="4">
    <name type="scientific">Spironucleus salmonicida</name>
    <dbReference type="NCBI Taxonomy" id="348837"/>
    <lineage>
        <taxon>Eukaryota</taxon>
        <taxon>Metamonada</taxon>
        <taxon>Diplomonadida</taxon>
        <taxon>Hexamitidae</taxon>
        <taxon>Hexamitinae</taxon>
        <taxon>Spironucleus</taxon>
    </lineage>
</organism>
<keyword evidence="6" id="KW-1185">Reference proteome</keyword>